<gene>
    <name evidence="1" type="ORF">NCTC13307_00336</name>
</gene>
<organism evidence="1">
    <name type="scientific">Clostridioides difficile</name>
    <name type="common">Peptoclostridium difficile</name>
    <dbReference type="NCBI Taxonomy" id="1496"/>
    <lineage>
        <taxon>Bacteria</taxon>
        <taxon>Bacillati</taxon>
        <taxon>Bacillota</taxon>
        <taxon>Clostridia</taxon>
        <taxon>Peptostreptococcales</taxon>
        <taxon>Peptostreptococcaceae</taxon>
        <taxon>Clostridioides</taxon>
    </lineage>
</organism>
<reference evidence="1" key="1">
    <citation type="submission" date="2018-06" db="EMBL/GenBank/DDBJ databases">
        <authorList>
            <consortium name="Pathogen Informatics"/>
            <person name="Doyle S."/>
        </authorList>
    </citation>
    <scope>NUCLEOTIDE SEQUENCE</scope>
    <source>
        <strain evidence="1">NCTC13307</strain>
    </source>
</reference>
<protein>
    <submittedName>
        <fullName evidence="1">Uncharacterized protein</fullName>
    </submittedName>
</protein>
<dbReference type="EMBL" id="UFWD01000001">
    <property type="protein sequence ID" value="SUY20777.1"/>
    <property type="molecule type" value="Genomic_DNA"/>
</dbReference>
<evidence type="ECO:0000313" key="1">
    <source>
        <dbReference type="EMBL" id="SUY20777.1"/>
    </source>
</evidence>
<proteinExistence type="predicted"/>
<sequence>MDIIDNLRVQGVDEKLIEDVLYFRNYYGLEKDLEYRVTKSKTYFYGKDILSMCIAAILEEENILLSGPKATGKKLTC</sequence>
<dbReference type="AlphaFoldDB" id="A0A381I6G0"/>
<accession>A0A381I6G0</accession>
<name>A0A381I6G0_CLODI</name>